<protein>
    <submittedName>
        <fullName evidence="1">Uncharacterized protein</fullName>
    </submittedName>
</protein>
<dbReference type="Gramene" id="OIW02050">
    <property type="protein sequence ID" value="OIW02050"/>
    <property type="gene ID" value="TanjilG_21099"/>
</dbReference>
<gene>
    <name evidence="1" type="ORF">TanjilG_21099</name>
</gene>
<keyword evidence="2" id="KW-1185">Reference proteome</keyword>
<reference evidence="1 2" key="1">
    <citation type="journal article" date="2017" name="Plant Biotechnol. J.">
        <title>A comprehensive draft genome sequence for lupin (Lupinus angustifolius), an emerging health food: insights into plant-microbe interactions and legume evolution.</title>
        <authorList>
            <person name="Hane J.K."/>
            <person name="Ming Y."/>
            <person name="Kamphuis L.G."/>
            <person name="Nelson M.N."/>
            <person name="Garg G."/>
            <person name="Atkins C.A."/>
            <person name="Bayer P.E."/>
            <person name="Bravo A."/>
            <person name="Bringans S."/>
            <person name="Cannon S."/>
            <person name="Edwards D."/>
            <person name="Foley R."/>
            <person name="Gao L.L."/>
            <person name="Harrison M.J."/>
            <person name="Huang W."/>
            <person name="Hurgobin B."/>
            <person name="Li S."/>
            <person name="Liu C.W."/>
            <person name="McGrath A."/>
            <person name="Morahan G."/>
            <person name="Murray J."/>
            <person name="Weller J."/>
            <person name="Jian J."/>
            <person name="Singh K.B."/>
        </authorList>
    </citation>
    <scope>NUCLEOTIDE SEQUENCE [LARGE SCALE GENOMIC DNA]</scope>
    <source>
        <strain evidence="2">cv. Tanjil</strain>
        <tissue evidence="1">Whole plant</tissue>
    </source>
</reference>
<dbReference type="Proteomes" id="UP000188354">
    <property type="component" value="Chromosome LG11"/>
</dbReference>
<evidence type="ECO:0000313" key="1">
    <source>
        <dbReference type="EMBL" id="OIW02050.1"/>
    </source>
</evidence>
<organism evidence="1 2">
    <name type="scientific">Lupinus angustifolius</name>
    <name type="common">Narrow-leaved blue lupine</name>
    <dbReference type="NCBI Taxonomy" id="3871"/>
    <lineage>
        <taxon>Eukaryota</taxon>
        <taxon>Viridiplantae</taxon>
        <taxon>Streptophyta</taxon>
        <taxon>Embryophyta</taxon>
        <taxon>Tracheophyta</taxon>
        <taxon>Spermatophyta</taxon>
        <taxon>Magnoliopsida</taxon>
        <taxon>eudicotyledons</taxon>
        <taxon>Gunneridae</taxon>
        <taxon>Pentapetalae</taxon>
        <taxon>rosids</taxon>
        <taxon>fabids</taxon>
        <taxon>Fabales</taxon>
        <taxon>Fabaceae</taxon>
        <taxon>Papilionoideae</taxon>
        <taxon>50 kb inversion clade</taxon>
        <taxon>genistoids sensu lato</taxon>
        <taxon>core genistoids</taxon>
        <taxon>Genisteae</taxon>
        <taxon>Lupinus</taxon>
    </lineage>
</organism>
<dbReference type="EMBL" id="CM007371">
    <property type="protein sequence ID" value="OIW02050.1"/>
    <property type="molecule type" value="Genomic_DNA"/>
</dbReference>
<evidence type="ECO:0000313" key="2">
    <source>
        <dbReference type="Proteomes" id="UP000188354"/>
    </source>
</evidence>
<proteinExistence type="predicted"/>
<dbReference type="AlphaFoldDB" id="A0A1J7H6F3"/>
<name>A0A1J7H6F3_LUPAN</name>
<accession>A0A1J7H6F3</accession>
<sequence length="50" mass="5667">MEMEVSLRILESFTFPSVWIQTHEGDVGSSVKGFHLVSSEVNACLLKLWK</sequence>